<keyword evidence="3" id="KW-0815">Transposition</keyword>
<dbReference type="EMBL" id="JAJATW010000024">
    <property type="protein sequence ID" value="MCB5162838.1"/>
    <property type="molecule type" value="Genomic_DNA"/>
</dbReference>
<gene>
    <name evidence="11" type="ORF">LG368_13135</name>
</gene>
<dbReference type="AlphaFoldDB" id="A0A9X1LFC1"/>
<evidence type="ECO:0000256" key="6">
    <source>
        <dbReference type="ARBA" id="ARBA00023125"/>
    </source>
</evidence>
<keyword evidence="12" id="KW-1185">Reference proteome</keyword>
<dbReference type="Pfam" id="PF01385">
    <property type="entry name" value="OrfB_IS605"/>
    <property type="match status" value="1"/>
</dbReference>
<feature type="domain" description="Transposase putative helix-turn-helix" evidence="10">
    <location>
        <begin position="1"/>
        <end position="42"/>
    </location>
</feature>
<dbReference type="GO" id="GO:0003677">
    <property type="term" value="F:DNA binding"/>
    <property type="evidence" value="ECO:0007669"/>
    <property type="project" value="UniProtKB-KW"/>
</dbReference>
<dbReference type="GO" id="GO:0006310">
    <property type="term" value="P:DNA recombination"/>
    <property type="evidence" value="ECO:0007669"/>
    <property type="project" value="UniProtKB-KW"/>
</dbReference>
<dbReference type="RefSeq" id="WP_226755185.1">
    <property type="nucleotide sequence ID" value="NZ_JAJATW010000024.1"/>
</dbReference>
<evidence type="ECO:0000259" key="10">
    <source>
        <dbReference type="Pfam" id="PF12323"/>
    </source>
</evidence>
<evidence type="ECO:0000259" key="9">
    <source>
        <dbReference type="Pfam" id="PF07282"/>
    </source>
</evidence>
<keyword evidence="6" id="KW-0238">DNA-binding</keyword>
<evidence type="ECO:0000313" key="11">
    <source>
        <dbReference type="EMBL" id="MCB5162838.1"/>
    </source>
</evidence>
<evidence type="ECO:0000256" key="2">
    <source>
        <dbReference type="ARBA" id="ARBA00011044"/>
    </source>
</evidence>
<comment type="caution">
    <text evidence="11">The sequence shown here is derived from an EMBL/GenBank/DDBJ whole genome shotgun (WGS) entry which is preliminary data.</text>
</comment>
<protein>
    <submittedName>
        <fullName evidence="11">Transposase</fullName>
    </submittedName>
</protein>
<sequence length="392" mass="44459">MLKATKVRIYPTTEQADFLNQQFGAVRFAWNKALSLKNHFYRVRHQNLSPLKDLKPLLAVGKKSRKYVWLKQYDAIALQQAVINLDKAFKNFFDPKLATRFPRFKSKHGKQSSYHCTSVAVGENWIKVPKCRPIKAKVHRPIEGRIKSITLTRTATGKYFASILVEDKQEHTATPQEIESSRITGIDIGLTNFAILDSGEKITNPRHLKKSEANLRRKQKALSRAKKGSRSRVKARLLVAKAHECVANARNDFQHKLSKQIIDKNQAVVVETLKVKNMLKNHKLAKNISDAGWSSFFAKLEYKAKRSGCHLIKIDQWYASSKTCHCCGYKVKEMPLSVRKWDCPNCHEKDIDRDINAAINIRAQGVLKMKAEGLSVSAKGGKRKSSVRLAAA</sequence>
<dbReference type="NCBIfam" id="TIGR01766">
    <property type="entry name" value="IS200/IS605 family accessory protein TnpB-like domain"/>
    <property type="match status" value="1"/>
</dbReference>
<feature type="domain" description="Probable transposase IS891/IS1136/IS1341" evidence="8">
    <location>
        <begin position="170"/>
        <end position="281"/>
    </location>
</feature>
<dbReference type="InterPro" id="IPR051399">
    <property type="entry name" value="RNA-guided_DNA_endo/Transpos"/>
</dbReference>
<keyword evidence="5" id="KW-0862">Zinc</keyword>
<dbReference type="PANTHER" id="PTHR30405:SF11">
    <property type="entry name" value="RNA-GUIDED DNA ENDONUCLEASE RV2885C-RELATED"/>
    <property type="match status" value="1"/>
</dbReference>
<proteinExistence type="inferred from homology"/>
<dbReference type="Proteomes" id="UP001139095">
    <property type="component" value="Unassembled WGS sequence"/>
</dbReference>
<dbReference type="Pfam" id="PF07282">
    <property type="entry name" value="Cas12f1-like_TNB"/>
    <property type="match status" value="1"/>
</dbReference>
<evidence type="ECO:0000256" key="4">
    <source>
        <dbReference type="ARBA" id="ARBA00022723"/>
    </source>
</evidence>
<reference evidence="11" key="1">
    <citation type="submission" date="2021-10" db="EMBL/GenBank/DDBJ databases">
        <title>Marinomonas pontica sp. nov., isolated from the Black Sea.</title>
        <authorList>
            <person name="Zhao L.-H."/>
            <person name="Xue J.-H."/>
        </authorList>
    </citation>
    <scope>NUCLEOTIDE SEQUENCE</scope>
    <source>
        <strain evidence="11">E8</strain>
    </source>
</reference>
<dbReference type="PANTHER" id="PTHR30405">
    <property type="entry name" value="TRANSPOSASE"/>
    <property type="match status" value="1"/>
</dbReference>
<accession>A0A9X1LFC1</accession>
<evidence type="ECO:0000313" key="12">
    <source>
        <dbReference type="Proteomes" id="UP001139095"/>
    </source>
</evidence>
<feature type="domain" description="Cas12f1-like TNB" evidence="9">
    <location>
        <begin position="293"/>
        <end position="361"/>
    </location>
</feature>
<comment type="similarity">
    <text evidence="2">In the N-terminal section; belongs to the transposase 2 family.</text>
</comment>
<evidence type="ECO:0000256" key="5">
    <source>
        <dbReference type="ARBA" id="ARBA00022833"/>
    </source>
</evidence>
<organism evidence="11 12">
    <name type="scientific">Marinomonas algarum</name>
    <dbReference type="NCBI Taxonomy" id="2883105"/>
    <lineage>
        <taxon>Bacteria</taxon>
        <taxon>Pseudomonadati</taxon>
        <taxon>Pseudomonadota</taxon>
        <taxon>Gammaproteobacteria</taxon>
        <taxon>Oceanospirillales</taxon>
        <taxon>Oceanospirillaceae</taxon>
        <taxon>Marinomonas</taxon>
    </lineage>
</organism>
<evidence type="ECO:0000259" key="8">
    <source>
        <dbReference type="Pfam" id="PF01385"/>
    </source>
</evidence>
<evidence type="ECO:0000256" key="3">
    <source>
        <dbReference type="ARBA" id="ARBA00022578"/>
    </source>
</evidence>
<evidence type="ECO:0000256" key="7">
    <source>
        <dbReference type="ARBA" id="ARBA00023172"/>
    </source>
</evidence>
<dbReference type="InterPro" id="IPR001959">
    <property type="entry name" value="Transposase"/>
</dbReference>
<keyword evidence="7" id="KW-0233">DNA recombination</keyword>
<dbReference type="InterPro" id="IPR021027">
    <property type="entry name" value="Transposase_put_HTH"/>
</dbReference>
<dbReference type="GO" id="GO:0032196">
    <property type="term" value="P:transposition"/>
    <property type="evidence" value="ECO:0007669"/>
    <property type="project" value="UniProtKB-KW"/>
</dbReference>
<dbReference type="GO" id="GO:0046872">
    <property type="term" value="F:metal ion binding"/>
    <property type="evidence" value="ECO:0007669"/>
    <property type="project" value="UniProtKB-KW"/>
</dbReference>
<dbReference type="InterPro" id="IPR010095">
    <property type="entry name" value="Cas12f1-like_TNB"/>
</dbReference>
<name>A0A9X1LFC1_9GAMM</name>
<evidence type="ECO:0000256" key="1">
    <source>
        <dbReference type="ARBA" id="ARBA00008761"/>
    </source>
</evidence>
<dbReference type="Pfam" id="PF12323">
    <property type="entry name" value="HTH_OrfB_IS605"/>
    <property type="match status" value="1"/>
</dbReference>
<dbReference type="NCBIfam" id="NF040570">
    <property type="entry name" value="guided_TnpB"/>
    <property type="match status" value="1"/>
</dbReference>
<comment type="similarity">
    <text evidence="1">In the C-terminal section; belongs to the transposase 35 family.</text>
</comment>
<keyword evidence="4" id="KW-0479">Metal-binding</keyword>